<feature type="transmembrane region" description="Helical" evidence="2">
    <location>
        <begin position="138"/>
        <end position="159"/>
    </location>
</feature>
<feature type="region of interest" description="Disordered" evidence="1">
    <location>
        <begin position="164"/>
        <end position="189"/>
    </location>
</feature>
<keyword evidence="2" id="KW-0472">Membrane</keyword>
<dbReference type="Proteomes" id="UP001597374">
    <property type="component" value="Unassembled WGS sequence"/>
</dbReference>
<evidence type="ECO:0000313" key="3">
    <source>
        <dbReference type="EMBL" id="MFD2247496.1"/>
    </source>
</evidence>
<dbReference type="RefSeq" id="WP_250430431.1">
    <property type="nucleotide sequence ID" value="NZ_JALPRR010000003.1"/>
</dbReference>
<proteinExistence type="predicted"/>
<name>A0ABW5CYJ4_9BACT</name>
<protein>
    <submittedName>
        <fullName evidence="3">Uncharacterized protein</fullName>
    </submittedName>
</protein>
<sequence>MENRAKDYSHIKGWGIDADPKNDPTYPMKHRTDAEQTGYSWPRPTQQPETVEVLHSIERPNVSAVFGTSVPPSGLSGMIRRLAFKDSESSYGHWLPLLIADRVNVVEGIIDDLSRGKVPNIFAEKGMAAEWKYNKTSFFTKLAVTALITTAAISMLTGGKKKKKSKKKRFGKYGSYSTYGRDYQSEPLM</sequence>
<keyword evidence="4" id="KW-1185">Reference proteome</keyword>
<keyword evidence="2" id="KW-1133">Transmembrane helix</keyword>
<gene>
    <name evidence="3" type="ORF">ACFSKP_14605</name>
</gene>
<reference evidence="4" key="1">
    <citation type="journal article" date="2019" name="Int. J. Syst. Evol. Microbiol.">
        <title>The Global Catalogue of Microorganisms (GCM) 10K type strain sequencing project: providing services to taxonomists for standard genome sequencing and annotation.</title>
        <authorList>
            <consortium name="The Broad Institute Genomics Platform"/>
            <consortium name="The Broad Institute Genome Sequencing Center for Infectious Disease"/>
            <person name="Wu L."/>
            <person name="Ma J."/>
        </authorList>
    </citation>
    <scope>NUCLEOTIDE SEQUENCE [LARGE SCALE GENOMIC DNA]</scope>
    <source>
        <strain evidence="4">CGMCC 4.1782</strain>
    </source>
</reference>
<keyword evidence="2" id="KW-0812">Transmembrane</keyword>
<evidence type="ECO:0000256" key="2">
    <source>
        <dbReference type="SAM" id="Phobius"/>
    </source>
</evidence>
<dbReference type="EMBL" id="JBHUIM010000002">
    <property type="protein sequence ID" value="MFD2247496.1"/>
    <property type="molecule type" value="Genomic_DNA"/>
</dbReference>
<organism evidence="3 4">
    <name type="scientific">Pontibacter ruber</name>
    <dbReference type="NCBI Taxonomy" id="1343895"/>
    <lineage>
        <taxon>Bacteria</taxon>
        <taxon>Pseudomonadati</taxon>
        <taxon>Bacteroidota</taxon>
        <taxon>Cytophagia</taxon>
        <taxon>Cytophagales</taxon>
        <taxon>Hymenobacteraceae</taxon>
        <taxon>Pontibacter</taxon>
    </lineage>
</organism>
<evidence type="ECO:0000256" key="1">
    <source>
        <dbReference type="SAM" id="MobiDB-lite"/>
    </source>
</evidence>
<comment type="caution">
    <text evidence="3">The sequence shown here is derived from an EMBL/GenBank/DDBJ whole genome shotgun (WGS) entry which is preliminary data.</text>
</comment>
<evidence type="ECO:0000313" key="4">
    <source>
        <dbReference type="Proteomes" id="UP001597374"/>
    </source>
</evidence>
<accession>A0ABW5CYJ4</accession>